<name>A0A0R0A779_9GAMM</name>
<gene>
    <name evidence="3" type="ORF">ARC78_02605</name>
</gene>
<proteinExistence type="predicted"/>
<organism evidence="3 4">
    <name type="scientific">Stenotrophomonas pictorum JCM 9942</name>
    <dbReference type="NCBI Taxonomy" id="1236960"/>
    <lineage>
        <taxon>Bacteria</taxon>
        <taxon>Pseudomonadati</taxon>
        <taxon>Pseudomonadota</taxon>
        <taxon>Gammaproteobacteria</taxon>
        <taxon>Lysobacterales</taxon>
        <taxon>Lysobacteraceae</taxon>
        <taxon>Stenotrophomonas</taxon>
    </lineage>
</organism>
<comment type="caution">
    <text evidence="3">The sequence shown here is derived from an EMBL/GenBank/DDBJ whole genome shotgun (WGS) entry which is preliminary data.</text>
</comment>
<dbReference type="RefSeq" id="WP_054659143.1">
    <property type="nucleotide sequence ID" value="NZ_LLXS01000084.1"/>
</dbReference>
<evidence type="ECO:0000313" key="4">
    <source>
        <dbReference type="Proteomes" id="UP000050836"/>
    </source>
</evidence>
<protein>
    <recommendedName>
        <fullName evidence="2">Inner membrane protein YgaP-like transmembrane domain-containing protein</fullName>
    </recommendedName>
</protein>
<evidence type="ECO:0000313" key="3">
    <source>
        <dbReference type="EMBL" id="KRG37236.1"/>
    </source>
</evidence>
<feature type="domain" description="Inner membrane protein YgaP-like transmembrane" evidence="2">
    <location>
        <begin position="1"/>
        <end position="63"/>
    </location>
</feature>
<keyword evidence="1" id="KW-0472">Membrane</keyword>
<dbReference type="EMBL" id="LLXS01000084">
    <property type="protein sequence ID" value="KRG37236.1"/>
    <property type="molecule type" value="Genomic_DNA"/>
</dbReference>
<accession>A0A0R0A779</accession>
<dbReference type="OrthoDB" id="9804804at2"/>
<evidence type="ECO:0000256" key="1">
    <source>
        <dbReference type="SAM" id="Phobius"/>
    </source>
</evidence>
<feature type="transmembrane region" description="Helical" evidence="1">
    <location>
        <begin position="12"/>
        <end position="27"/>
    </location>
</feature>
<keyword evidence="4" id="KW-1185">Reference proteome</keyword>
<dbReference type="Pfam" id="PF11127">
    <property type="entry name" value="YgaP-like_TM"/>
    <property type="match status" value="1"/>
</dbReference>
<reference evidence="3 4" key="1">
    <citation type="submission" date="2015-10" db="EMBL/GenBank/DDBJ databases">
        <title>Genome sequencing and analysis of members of genus Stenotrophomonas.</title>
        <authorList>
            <person name="Patil P.P."/>
            <person name="Midha S."/>
            <person name="Patil P.B."/>
        </authorList>
    </citation>
    <scope>NUCLEOTIDE SEQUENCE [LARGE SCALE GENOMIC DNA]</scope>
    <source>
        <strain evidence="3 4">JCM 9942</strain>
    </source>
</reference>
<keyword evidence="1" id="KW-1133">Transmembrane helix</keyword>
<dbReference type="AlphaFoldDB" id="A0A0R0A779"/>
<sequence>MQINVGSVDRIVRIVLGLILLSLPLWLDSPWRWLGLIGIMPLVTGLAGRCPGYRLLGLGTCPIQKKNPE</sequence>
<dbReference type="Proteomes" id="UP000050836">
    <property type="component" value="Unassembled WGS sequence"/>
</dbReference>
<dbReference type="InterPro" id="IPR021309">
    <property type="entry name" value="YgaP-like_TM"/>
</dbReference>
<evidence type="ECO:0000259" key="2">
    <source>
        <dbReference type="Pfam" id="PF11127"/>
    </source>
</evidence>
<keyword evidence="1" id="KW-0812">Transmembrane</keyword>